<accession>V4Q0L6</accession>
<organism evidence="3 4">
    <name type="scientific">Asticcacaulis benevestitus DSM 16100 = ATCC BAA-896</name>
    <dbReference type="NCBI Taxonomy" id="1121022"/>
    <lineage>
        <taxon>Bacteria</taxon>
        <taxon>Pseudomonadati</taxon>
        <taxon>Pseudomonadota</taxon>
        <taxon>Alphaproteobacteria</taxon>
        <taxon>Caulobacterales</taxon>
        <taxon>Caulobacteraceae</taxon>
        <taxon>Asticcacaulis</taxon>
    </lineage>
</organism>
<protein>
    <recommendedName>
        <fullName evidence="2">Lipid/polyisoprenoid-binding YceI-like domain-containing protein</fullName>
    </recommendedName>
</protein>
<dbReference type="InterPro" id="IPR036761">
    <property type="entry name" value="TTHA0802/YceI-like_sf"/>
</dbReference>
<comment type="caution">
    <text evidence="3">The sequence shown here is derived from an EMBL/GenBank/DDBJ whole genome shotgun (WGS) entry which is preliminary data.</text>
</comment>
<proteinExistence type="predicted"/>
<dbReference type="STRING" id="1121022.GCA_000376105_01686"/>
<gene>
    <name evidence="3" type="ORF">ABENE_03405</name>
</gene>
<dbReference type="Pfam" id="PF04264">
    <property type="entry name" value="YceI"/>
    <property type="match status" value="1"/>
</dbReference>
<reference evidence="3 4" key="1">
    <citation type="journal article" date="2014" name="Nature">
        <title>Sequential evolution of bacterial morphology by co-option of a developmental regulator.</title>
        <authorList>
            <person name="Jiang C."/>
            <person name="Brown P.J."/>
            <person name="Ducret A."/>
            <person name="Brun Y.V."/>
        </authorList>
    </citation>
    <scope>NUCLEOTIDE SEQUENCE [LARGE SCALE GENOMIC DNA]</scope>
    <source>
        <strain evidence="3 4">DSM 16100</strain>
    </source>
</reference>
<dbReference type="SUPFAM" id="SSF101874">
    <property type="entry name" value="YceI-like"/>
    <property type="match status" value="1"/>
</dbReference>
<sequence length="197" mass="20869">MTKFALKSVFSASAFAFALLSASAPAFAADTYKLDDTHTSVIFQWTHFGFSHPSGKFMNAVGSVTLDEANPAKSSVEVSFAIDGINTGVAKLDEHLKGEQFFDAAKFPTATFKSTKVVPTSATTADVTGDLTIHGVTKPVTLKVKLNKKDVHPMMKKVDAGFTATGTINRSDFGIGAYVPAVSDQIDLSIEAEAIAQ</sequence>
<evidence type="ECO:0000256" key="1">
    <source>
        <dbReference type="SAM" id="SignalP"/>
    </source>
</evidence>
<dbReference type="RefSeq" id="WP_018081354.1">
    <property type="nucleotide sequence ID" value="NZ_AQWM01000005.1"/>
</dbReference>
<evidence type="ECO:0000313" key="4">
    <source>
        <dbReference type="Proteomes" id="UP000017837"/>
    </source>
</evidence>
<dbReference type="eggNOG" id="COG2353">
    <property type="taxonomic scope" value="Bacteria"/>
</dbReference>
<keyword evidence="1" id="KW-0732">Signal</keyword>
<feature type="signal peptide" evidence="1">
    <location>
        <begin position="1"/>
        <end position="28"/>
    </location>
</feature>
<evidence type="ECO:0000313" key="3">
    <source>
        <dbReference type="EMBL" id="ESQ94151.1"/>
    </source>
</evidence>
<dbReference type="Proteomes" id="UP000017837">
    <property type="component" value="Unassembled WGS sequence"/>
</dbReference>
<dbReference type="Gene3D" id="2.40.128.110">
    <property type="entry name" value="Lipid/polyisoprenoid-binding, YceI-like"/>
    <property type="match status" value="1"/>
</dbReference>
<dbReference type="PANTHER" id="PTHR34406">
    <property type="entry name" value="PROTEIN YCEI"/>
    <property type="match status" value="1"/>
</dbReference>
<dbReference type="PANTHER" id="PTHR34406:SF1">
    <property type="entry name" value="PROTEIN YCEI"/>
    <property type="match status" value="1"/>
</dbReference>
<dbReference type="InterPro" id="IPR007372">
    <property type="entry name" value="Lipid/polyisoprenoid-bd_YceI"/>
</dbReference>
<name>V4Q0L6_9CAUL</name>
<evidence type="ECO:0000259" key="2">
    <source>
        <dbReference type="SMART" id="SM00867"/>
    </source>
</evidence>
<dbReference type="PATRIC" id="fig|1121022.4.peg.675"/>
<dbReference type="EMBL" id="AWGB01000005">
    <property type="protein sequence ID" value="ESQ94151.1"/>
    <property type="molecule type" value="Genomic_DNA"/>
</dbReference>
<dbReference type="OrthoDB" id="9811006at2"/>
<keyword evidence="4" id="KW-1185">Reference proteome</keyword>
<feature type="domain" description="Lipid/polyisoprenoid-binding YceI-like" evidence="2">
    <location>
        <begin position="31"/>
        <end position="195"/>
    </location>
</feature>
<dbReference type="SMART" id="SM00867">
    <property type="entry name" value="YceI"/>
    <property type="match status" value="1"/>
</dbReference>
<dbReference type="AlphaFoldDB" id="V4Q0L6"/>
<feature type="chain" id="PRO_5004725556" description="Lipid/polyisoprenoid-binding YceI-like domain-containing protein" evidence="1">
    <location>
        <begin position="29"/>
        <end position="197"/>
    </location>
</feature>